<gene>
    <name evidence="1" type="ORF">ACAOBT_LOCUS12671</name>
</gene>
<accession>A0A9P0KKN3</accession>
<protein>
    <recommendedName>
        <fullName evidence="3">Nucleic-acid-binding protein from transposon X-element</fullName>
    </recommendedName>
</protein>
<dbReference type="OrthoDB" id="8123891at2759"/>
<dbReference type="Proteomes" id="UP001152888">
    <property type="component" value="Unassembled WGS sequence"/>
</dbReference>
<evidence type="ECO:0008006" key="3">
    <source>
        <dbReference type="Google" id="ProtNLM"/>
    </source>
</evidence>
<keyword evidence="2" id="KW-1185">Reference proteome</keyword>
<evidence type="ECO:0000313" key="2">
    <source>
        <dbReference type="Proteomes" id="UP001152888"/>
    </source>
</evidence>
<name>A0A9P0KKN3_ACAOB</name>
<reference evidence="1" key="1">
    <citation type="submission" date="2022-03" db="EMBL/GenBank/DDBJ databases">
        <authorList>
            <person name="Sayadi A."/>
        </authorList>
    </citation>
    <scope>NUCLEOTIDE SEQUENCE</scope>
</reference>
<dbReference type="AlphaFoldDB" id="A0A9P0KKN3"/>
<sequence>MPLVVMILSKIEKSQQLFNEHELLGLAIRVEAQKNSRLIGQCHRCQSYGHAQSYCTAPPKCLKCASDHMTYLCPLTGQEERKCELWRGASR</sequence>
<proteinExistence type="predicted"/>
<comment type="caution">
    <text evidence="1">The sequence shown here is derived from an EMBL/GenBank/DDBJ whole genome shotgun (WGS) entry which is preliminary data.</text>
</comment>
<dbReference type="EMBL" id="CAKOFQ010006859">
    <property type="protein sequence ID" value="CAH1977461.1"/>
    <property type="molecule type" value="Genomic_DNA"/>
</dbReference>
<organism evidence="1 2">
    <name type="scientific">Acanthoscelides obtectus</name>
    <name type="common">Bean weevil</name>
    <name type="synonym">Bruchus obtectus</name>
    <dbReference type="NCBI Taxonomy" id="200917"/>
    <lineage>
        <taxon>Eukaryota</taxon>
        <taxon>Metazoa</taxon>
        <taxon>Ecdysozoa</taxon>
        <taxon>Arthropoda</taxon>
        <taxon>Hexapoda</taxon>
        <taxon>Insecta</taxon>
        <taxon>Pterygota</taxon>
        <taxon>Neoptera</taxon>
        <taxon>Endopterygota</taxon>
        <taxon>Coleoptera</taxon>
        <taxon>Polyphaga</taxon>
        <taxon>Cucujiformia</taxon>
        <taxon>Chrysomeloidea</taxon>
        <taxon>Chrysomelidae</taxon>
        <taxon>Bruchinae</taxon>
        <taxon>Bruchini</taxon>
        <taxon>Acanthoscelides</taxon>
    </lineage>
</organism>
<evidence type="ECO:0000313" key="1">
    <source>
        <dbReference type="EMBL" id="CAH1977461.1"/>
    </source>
</evidence>